<dbReference type="InterPro" id="IPR032675">
    <property type="entry name" value="LRR_dom_sf"/>
</dbReference>
<sequence length="343" mass="40210">MSLQSLPNELIAKIFSYLRQEDLKNVRYVTRNFHYIIEEHIYLMDKPEVSEVVLESVSNEEGNEKFRVEFLFFFIVGEQKISKDVKRNNISISEVQYFLKKLKFKDLCQLRIKLKKSHKMLDIFNFYIKHGIEVTLVRIDIDQCPIMDSFMQFLSHLRSVKSLNIDNLCVYPLKPGSSCILPSIKDLQNVWIKECICGTFINEPMIIKLLLSHPNIEGIGITCFGNNFHMKLINHILKMQNCCNSITRSSCSYPFFSYGIVSTNKDINFEEVKNKCLQNISYIWNIEVNERRNHFWIFGLKFCEKCLKTVHIQIMLKIEDCNRYCGGLTNNTMGPPQAKIKKL</sequence>
<organism evidence="2 3">
    <name type="scientific">Parastrongyloides trichosuri</name>
    <name type="common">Possum-specific nematode worm</name>
    <dbReference type="NCBI Taxonomy" id="131310"/>
    <lineage>
        <taxon>Eukaryota</taxon>
        <taxon>Metazoa</taxon>
        <taxon>Ecdysozoa</taxon>
        <taxon>Nematoda</taxon>
        <taxon>Chromadorea</taxon>
        <taxon>Rhabditida</taxon>
        <taxon>Tylenchina</taxon>
        <taxon>Panagrolaimomorpha</taxon>
        <taxon>Strongyloidoidea</taxon>
        <taxon>Strongyloididae</taxon>
        <taxon>Parastrongyloides</taxon>
    </lineage>
</organism>
<protein>
    <submittedName>
        <fullName evidence="3">F-box domain-containing protein</fullName>
    </submittedName>
</protein>
<dbReference type="SUPFAM" id="SSF81383">
    <property type="entry name" value="F-box domain"/>
    <property type="match status" value="1"/>
</dbReference>
<proteinExistence type="predicted"/>
<dbReference type="Proteomes" id="UP000038045">
    <property type="component" value="Unplaced"/>
</dbReference>
<reference evidence="3" key="1">
    <citation type="submission" date="2017-02" db="UniProtKB">
        <authorList>
            <consortium name="WormBaseParasite"/>
        </authorList>
    </citation>
    <scope>IDENTIFICATION</scope>
</reference>
<dbReference type="InterPro" id="IPR036047">
    <property type="entry name" value="F-box-like_dom_sf"/>
</dbReference>
<name>A0A0N4ZSG6_PARTI</name>
<keyword evidence="2" id="KW-1185">Reference proteome</keyword>
<dbReference type="PROSITE" id="PS50181">
    <property type="entry name" value="FBOX"/>
    <property type="match status" value="1"/>
</dbReference>
<accession>A0A0N4ZSG6</accession>
<dbReference type="SUPFAM" id="SSF52058">
    <property type="entry name" value="L domain-like"/>
    <property type="match status" value="1"/>
</dbReference>
<evidence type="ECO:0000259" key="1">
    <source>
        <dbReference type="PROSITE" id="PS50181"/>
    </source>
</evidence>
<dbReference type="Pfam" id="PF12937">
    <property type="entry name" value="F-box-like"/>
    <property type="match status" value="1"/>
</dbReference>
<dbReference type="AlphaFoldDB" id="A0A0N4ZSG6"/>
<dbReference type="WBParaSite" id="PTRK_0001144600.1">
    <property type="protein sequence ID" value="PTRK_0001144600.1"/>
    <property type="gene ID" value="PTRK_0001144600"/>
</dbReference>
<dbReference type="Gene3D" id="3.80.10.10">
    <property type="entry name" value="Ribonuclease Inhibitor"/>
    <property type="match status" value="1"/>
</dbReference>
<evidence type="ECO:0000313" key="3">
    <source>
        <dbReference type="WBParaSite" id="PTRK_0001144600.1"/>
    </source>
</evidence>
<dbReference type="InterPro" id="IPR001810">
    <property type="entry name" value="F-box_dom"/>
</dbReference>
<evidence type="ECO:0000313" key="2">
    <source>
        <dbReference type="Proteomes" id="UP000038045"/>
    </source>
</evidence>
<feature type="domain" description="F-box" evidence="1">
    <location>
        <begin position="1"/>
        <end position="46"/>
    </location>
</feature>